<evidence type="ECO:0000256" key="1">
    <source>
        <dbReference type="ARBA" id="ARBA00004123"/>
    </source>
</evidence>
<dbReference type="CDD" id="cd17298">
    <property type="entry name" value="DUF1907"/>
    <property type="match status" value="1"/>
</dbReference>
<dbReference type="OrthoDB" id="5119241at2759"/>
<evidence type="ECO:0000259" key="7">
    <source>
        <dbReference type="SMART" id="SM01168"/>
    </source>
</evidence>
<evidence type="ECO:0000256" key="5">
    <source>
        <dbReference type="ARBA" id="ARBA00022833"/>
    </source>
</evidence>
<reference evidence="9" key="1">
    <citation type="submission" date="2025-08" db="UniProtKB">
        <authorList>
            <consortium name="RefSeq"/>
        </authorList>
    </citation>
    <scope>IDENTIFICATION</scope>
</reference>
<evidence type="ECO:0000256" key="6">
    <source>
        <dbReference type="ARBA" id="ARBA00023242"/>
    </source>
</evidence>
<dbReference type="GO" id="GO:0005634">
    <property type="term" value="C:nucleus"/>
    <property type="evidence" value="ECO:0007669"/>
    <property type="project" value="UniProtKB-SubCell"/>
</dbReference>
<keyword evidence="3" id="KW-0479">Metal-binding</keyword>
<proteinExistence type="predicted"/>
<accession>A0A6P3X9V2</accession>
<dbReference type="Pfam" id="PF08925">
    <property type="entry name" value="DUF1907"/>
    <property type="match status" value="1"/>
</dbReference>
<dbReference type="PANTHER" id="PTHR13204">
    <property type="entry name" value="PTD012 PROTEIN"/>
    <property type="match status" value="1"/>
</dbReference>
<sequence>MEKVPLDSDKLKITKRPLHQPPLDELMSVLREGLAANFEEVSVELGTCPQDCERKPSRYDLCGNPIILGIGGPAYLLPLPQKDKLYNIEGILRRIDYRGNAFVIGAGAGLWPRISDGGNCEAVVHHHIDTRVGSVINNSRYAYVDKSTGECVVPQQIGDNEQHQAIMPLLADLYVSEGEPGTVVKVCAKTRTGKSDFITSMQKALANHYKDKLVGLGGMFTMRNGKIRQHVMQDYSDIPLTTEAKLNNWLRFYEMETPLTAVGIFVSAETDLDLRVQHFHSYAHNNKEAGHYHIDTTPDTIEYEGYFNVAGTFYRVDQPPNRLQFGKD</sequence>
<feature type="domain" description="DUF1907" evidence="7">
    <location>
        <begin position="29"/>
        <end position="316"/>
    </location>
</feature>
<dbReference type="InterPro" id="IPR015021">
    <property type="entry name" value="C11orf54_DUF1907"/>
</dbReference>
<dbReference type="GO" id="GO:0008270">
    <property type="term" value="F:zinc ion binding"/>
    <property type="evidence" value="ECO:0007669"/>
    <property type="project" value="TreeGrafter"/>
</dbReference>
<keyword evidence="5" id="KW-0862">Zinc</keyword>
<gene>
    <name evidence="9" type="primary">LOC106744712</name>
</gene>
<dbReference type="SMART" id="SM01168">
    <property type="entry name" value="DUF1907"/>
    <property type="match status" value="1"/>
</dbReference>
<evidence type="ECO:0000256" key="3">
    <source>
        <dbReference type="ARBA" id="ARBA00022723"/>
    </source>
</evidence>
<dbReference type="AlphaFoldDB" id="A0A6P3X9V2"/>
<keyword evidence="6" id="KW-0539">Nucleus</keyword>
<name>A0A6P3X9V2_DINQU</name>
<dbReference type="Proteomes" id="UP000515204">
    <property type="component" value="Unplaced"/>
</dbReference>
<evidence type="ECO:0000313" key="9">
    <source>
        <dbReference type="RefSeq" id="XP_014475171.1"/>
    </source>
</evidence>
<organism evidence="8 9">
    <name type="scientific">Dinoponera quadriceps</name>
    <name type="common">South American ant</name>
    <dbReference type="NCBI Taxonomy" id="609295"/>
    <lineage>
        <taxon>Eukaryota</taxon>
        <taxon>Metazoa</taxon>
        <taxon>Ecdysozoa</taxon>
        <taxon>Arthropoda</taxon>
        <taxon>Hexapoda</taxon>
        <taxon>Insecta</taxon>
        <taxon>Pterygota</taxon>
        <taxon>Neoptera</taxon>
        <taxon>Endopterygota</taxon>
        <taxon>Hymenoptera</taxon>
        <taxon>Apocrita</taxon>
        <taxon>Aculeata</taxon>
        <taxon>Formicoidea</taxon>
        <taxon>Formicidae</taxon>
        <taxon>Ponerinae</taxon>
        <taxon>Ponerini</taxon>
        <taxon>Dinoponera</taxon>
    </lineage>
</organism>
<dbReference type="PANTHER" id="PTHR13204:SF1">
    <property type="entry name" value="ESTER HYDROLASE C11ORF54"/>
    <property type="match status" value="1"/>
</dbReference>
<dbReference type="KEGG" id="dqu:106744712"/>
<keyword evidence="8" id="KW-1185">Reference proteome</keyword>
<evidence type="ECO:0000313" key="8">
    <source>
        <dbReference type="Proteomes" id="UP000515204"/>
    </source>
</evidence>
<protein>
    <submittedName>
        <fullName evidence="9">Ester hydrolase C11orf54 homolog</fullName>
    </submittedName>
</protein>
<comment type="subunit">
    <text evidence="2">Monomer.</text>
</comment>
<comment type="subcellular location">
    <subcellularLocation>
        <location evidence="1">Nucleus</location>
    </subcellularLocation>
</comment>
<evidence type="ECO:0000256" key="4">
    <source>
        <dbReference type="ARBA" id="ARBA00022801"/>
    </source>
</evidence>
<keyword evidence="4 9" id="KW-0378">Hydrolase</keyword>
<dbReference type="RefSeq" id="XP_014475171.1">
    <property type="nucleotide sequence ID" value="XM_014619685.1"/>
</dbReference>
<dbReference type="SUPFAM" id="SSF117856">
    <property type="entry name" value="AF0104/ALDC/Ptd012-like"/>
    <property type="match status" value="1"/>
</dbReference>
<dbReference type="GeneID" id="106744712"/>
<evidence type="ECO:0000256" key="2">
    <source>
        <dbReference type="ARBA" id="ARBA00011245"/>
    </source>
</evidence>
<dbReference type="GO" id="GO:0016788">
    <property type="term" value="F:hydrolase activity, acting on ester bonds"/>
    <property type="evidence" value="ECO:0007669"/>
    <property type="project" value="TreeGrafter"/>
</dbReference>